<dbReference type="CDD" id="cd00018">
    <property type="entry name" value="AP2"/>
    <property type="match status" value="1"/>
</dbReference>
<evidence type="ECO:0000313" key="12">
    <source>
        <dbReference type="Proteomes" id="UP001604336"/>
    </source>
</evidence>
<dbReference type="PRINTS" id="PR00367">
    <property type="entry name" value="ETHRSPELEMNT"/>
</dbReference>
<comment type="similarity">
    <text evidence="9">Belongs to the AP2/ERF transcription factor family. ERF subfamily.</text>
</comment>
<dbReference type="AlphaFoldDB" id="A0ABD1TFK6"/>
<dbReference type="SUPFAM" id="SSF54171">
    <property type="entry name" value="DNA-binding domain"/>
    <property type="match status" value="1"/>
</dbReference>
<evidence type="ECO:0000256" key="7">
    <source>
        <dbReference type="ARBA" id="ARBA00023163"/>
    </source>
</evidence>
<evidence type="ECO:0000256" key="8">
    <source>
        <dbReference type="ARBA" id="ARBA00023242"/>
    </source>
</evidence>
<accession>A0ABD1TFK6</accession>
<comment type="caution">
    <text evidence="11">The sequence shown here is derived from an EMBL/GenBank/DDBJ whole genome shotgun (WGS) entry which is preliminary data.</text>
</comment>
<name>A0ABD1TFK6_9LAMI</name>
<dbReference type="FunFam" id="3.30.730.10:FF:000001">
    <property type="entry name" value="Ethylene-responsive transcription factor 2"/>
    <property type="match status" value="1"/>
</dbReference>
<keyword evidence="2" id="KW-0936">Ethylene signaling pathway</keyword>
<dbReference type="GO" id="GO:0000976">
    <property type="term" value="F:transcription cis-regulatory region binding"/>
    <property type="evidence" value="ECO:0007669"/>
    <property type="project" value="UniProtKB-ARBA"/>
</dbReference>
<keyword evidence="3" id="KW-0611">Plant defense</keyword>
<proteinExistence type="inferred from homology"/>
<dbReference type="PANTHER" id="PTHR31657:SF87">
    <property type="entry name" value="ETHYLENE-RESPONSIVE TRANSCRIPTION FACTOR RAP2-13"/>
    <property type="match status" value="1"/>
</dbReference>
<evidence type="ECO:0000256" key="2">
    <source>
        <dbReference type="ARBA" id="ARBA00022745"/>
    </source>
</evidence>
<organism evidence="11 12">
    <name type="scientific">Abeliophyllum distichum</name>
    <dbReference type="NCBI Taxonomy" id="126358"/>
    <lineage>
        <taxon>Eukaryota</taxon>
        <taxon>Viridiplantae</taxon>
        <taxon>Streptophyta</taxon>
        <taxon>Embryophyta</taxon>
        <taxon>Tracheophyta</taxon>
        <taxon>Spermatophyta</taxon>
        <taxon>Magnoliopsida</taxon>
        <taxon>eudicotyledons</taxon>
        <taxon>Gunneridae</taxon>
        <taxon>Pentapetalae</taxon>
        <taxon>asterids</taxon>
        <taxon>lamiids</taxon>
        <taxon>Lamiales</taxon>
        <taxon>Oleaceae</taxon>
        <taxon>Forsythieae</taxon>
        <taxon>Abeliophyllum</taxon>
    </lineage>
</organism>
<dbReference type="EMBL" id="JBFOLK010000005">
    <property type="protein sequence ID" value="KAL2511527.1"/>
    <property type="molecule type" value="Genomic_DNA"/>
</dbReference>
<keyword evidence="8" id="KW-0539">Nucleus</keyword>
<dbReference type="Pfam" id="PF00847">
    <property type="entry name" value="AP2"/>
    <property type="match status" value="1"/>
</dbReference>
<evidence type="ECO:0000313" key="11">
    <source>
        <dbReference type="EMBL" id="KAL2511527.1"/>
    </source>
</evidence>
<dbReference type="Proteomes" id="UP001604336">
    <property type="component" value="Unassembled WGS sequence"/>
</dbReference>
<evidence type="ECO:0000256" key="9">
    <source>
        <dbReference type="ARBA" id="ARBA00024343"/>
    </source>
</evidence>
<feature type="domain" description="AP2/ERF" evidence="10">
    <location>
        <begin position="71"/>
        <end position="129"/>
    </location>
</feature>
<evidence type="ECO:0000256" key="4">
    <source>
        <dbReference type="ARBA" id="ARBA00023015"/>
    </source>
</evidence>
<evidence type="ECO:0000256" key="5">
    <source>
        <dbReference type="ARBA" id="ARBA00023125"/>
    </source>
</evidence>
<dbReference type="GO" id="GO:0006952">
    <property type="term" value="P:defense response"/>
    <property type="evidence" value="ECO:0007669"/>
    <property type="project" value="UniProtKB-KW"/>
</dbReference>
<evidence type="ECO:0000256" key="3">
    <source>
        <dbReference type="ARBA" id="ARBA00022821"/>
    </source>
</evidence>
<gene>
    <name evidence="11" type="ORF">Adt_17127</name>
</gene>
<dbReference type="GO" id="GO:0005634">
    <property type="term" value="C:nucleus"/>
    <property type="evidence" value="ECO:0007669"/>
    <property type="project" value="UniProtKB-SubCell"/>
</dbReference>
<dbReference type="InterPro" id="IPR051758">
    <property type="entry name" value="ERF/AP2-like"/>
</dbReference>
<dbReference type="GO" id="GO:0009873">
    <property type="term" value="P:ethylene-activated signaling pathway"/>
    <property type="evidence" value="ECO:0007669"/>
    <property type="project" value="UniProtKB-KW"/>
</dbReference>
<reference evidence="12" key="1">
    <citation type="submission" date="2024-07" db="EMBL/GenBank/DDBJ databases">
        <title>Two chromosome-level genome assemblies of Korean endemic species Abeliophyllum distichum and Forsythia ovata (Oleaceae).</title>
        <authorList>
            <person name="Jang H."/>
        </authorList>
    </citation>
    <scope>NUCLEOTIDE SEQUENCE [LARGE SCALE GENOMIC DNA]</scope>
</reference>
<dbReference type="PANTHER" id="PTHR31657">
    <property type="entry name" value="ETHYLENE-RESPONSIVE TRANSCRIPTION FACTOR ERF061"/>
    <property type="match status" value="1"/>
</dbReference>
<keyword evidence="5" id="KW-0238">DNA-binding</keyword>
<keyword evidence="6" id="KW-0010">Activator</keyword>
<evidence type="ECO:0000256" key="6">
    <source>
        <dbReference type="ARBA" id="ARBA00023159"/>
    </source>
</evidence>
<evidence type="ECO:0000256" key="1">
    <source>
        <dbReference type="ARBA" id="ARBA00004123"/>
    </source>
</evidence>
<evidence type="ECO:0000259" key="10">
    <source>
        <dbReference type="PROSITE" id="PS51032"/>
    </source>
</evidence>
<dbReference type="Gene3D" id="3.30.730.10">
    <property type="entry name" value="AP2/ERF domain"/>
    <property type="match status" value="1"/>
</dbReference>
<sequence>MYANPISDSDMALLQSIQNYLLNDSDEFPVDNVREENRGEILTFDDNLSYESMAEKSESPRGIHLPPEWKRYRGVRRRPWGKFVAEIRNPSKKGTRIWLGTYERSEDAALAYDRAAFELHGQKARLNFPHLIGSNTSEPIKVTKLRQSSELTISFENIGTKKRKIEVN</sequence>
<dbReference type="InterPro" id="IPR036955">
    <property type="entry name" value="AP2/ERF_dom_sf"/>
</dbReference>
<dbReference type="PROSITE" id="PS51032">
    <property type="entry name" value="AP2_ERF"/>
    <property type="match status" value="1"/>
</dbReference>
<protein>
    <submittedName>
        <fullName evidence="11">Ethylene-responsive transcription factor 13</fullName>
    </submittedName>
</protein>
<keyword evidence="7" id="KW-0804">Transcription</keyword>
<dbReference type="InterPro" id="IPR001471">
    <property type="entry name" value="AP2/ERF_dom"/>
</dbReference>
<dbReference type="SMART" id="SM00380">
    <property type="entry name" value="AP2"/>
    <property type="match status" value="1"/>
</dbReference>
<keyword evidence="4" id="KW-0805">Transcription regulation</keyword>
<dbReference type="InterPro" id="IPR016177">
    <property type="entry name" value="DNA-bd_dom_sf"/>
</dbReference>
<keyword evidence="12" id="KW-1185">Reference proteome</keyword>
<comment type="subcellular location">
    <subcellularLocation>
        <location evidence="1">Nucleus</location>
    </subcellularLocation>
</comment>